<dbReference type="SUPFAM" id="SSF55729">
    <property type="entry name" value="Acyl-CoA N-acyltransferases (Nat)"/>
    <property type="match status" value="1"/>
</dbReference>
<keyword evidence="2" id="KW-0808">Transferase</keyword>
<name>A0ABS9ZUB3_9SPHI</name>
<gene>
    <name evidence="2" type="ORF">MMF97_03760</name>
</gene>
<keyword evidence="2" id="KW-0012">Acyltransferase</keyword>
<dbReference type="GO" id="GO:0016746">
    <property type="term" value="F:acyltransferase activity"/>
    <property type="evidence" value="ECO:0007669"/>
    <property type="project" value="UniProtKB-KW"/>
</dbReference>
<dbReference type="Gene3D" id="3.40.630.30">
    <property type="match status" value="1"/>
</dbReference>
<dbReference type="Proteomes" id="UP001165460">
    <property type="component" value="Unassembled WGS sequence"/>
</dbReference>
<dbReference type="EC" id="2.3.1.-" evidence="2"/>
<dbReference type="CDD" id="cd04301">
    <property type="entry name" value="NAT_SF"/>
    <property type="match status" value="1"/>
</dbReference>
<evidence type="ECO:0000313" key="3">
    <source>
        <dbReference type="Proteomes" id="UP001165460"/>
    </source>
</evidence>
<reference evidence="2" key="1">
    <citation type="submission" date="2022-03" db="EMBL/GenBank/DDBJ databases">
        <authorList>
            <person name="Woo C.Y."/>
        </authorList>
    </citation>
    <scope>NUCLEOTIDE SEQUENCE</scope>
    <source>
        <strain evidence="2">CYS-01</strain>
    </source>
</reference>
<accession>A0ABS9ZUB3</accession>
<feature type="domain" description="N-acetyltransferase" evidence="1">
    <location>
        <begin position="8"/>
        <end position="149"/>
    </location>
</feature>
<proteinExistence type="predicted"/>
<dbReference type="InterPro" id="IPR000182">
    <property type="entry name" value="GNAT_dom"/>
</dbReference>
<organism evidence="2 3">
    <name type="scientific">Pedobacter montanisoli</name>
    <dbReference type="NCBI Taxonomy" id="2923277"/>
    <lineage>
        <taxon>Bacteria</taxon>
        <taxon>Pseudomonadati</taxon>
        <taxon>Bacteroidota</taxon>
        <taxon>Sphingobacteriia</taxon>
        <taxon>Sphingobacteriales</taxon>
        <taxon>Sphingobacteriaceae</taxon>
        <taxon>Pedobacter</taxon>
    </lineage>
</organism>
<comment type="caution">
    <text evidence="2">The sequence shown here is derived from an EMBL/GenBank/DDBJ whole genome shotgun (WGS) entry which is preliminary data.</text>
</comment>
<sequence>MELNWACKKFEELTVIELYKILQQRSDVFVVEQNCVYHDIDNKDLDAYHLMGWDKNELVAYTRLIKPGISYEEASIGRVLTHINYRRYGFGKELMKRSIEQVKVLFMVKTIRISAQCYLQRFYEEQGFIAQGEAYLEDDIPHIEMLYTS</sequence>
<protein>
    <submittedName>
        <fullName evidence="2">GNAT family N-acetyltransferase</fullName>
        <ecNumber evidence="2">2.3.1.-</ecNumber>
    </submittedName>
</protein>
<evidence type="ECO:0000259" key="1">
    <source>
        <dbReference type="PROSITE" id="PS51186"/>
    </source>
</evidence>
<dbReference type="InterPro" id="IPR016181">
    <property type="entry name" value="Acyl_CoA_acyltransferase"/>
</dbReference>
<dbReference type="RefSeq" id="WP_243359319.1">
    <property type="nucleotide sequence ID" value="NZ_JALGBH010000001.1"/>
</dbReference>
<evidence type="ECO:0000313" key="2">
    <source>
        <dbReference type="EMBL" id="MCJ0741817.1"/>
    </source>
</evidence>
<dbReference type="Pfam" id="PF13673">
    <property type="entry name" value="Acetyltransf_10"/>
    <property type="match status" value="1"/>
</dbReference>
<dbReference type="PROSITE" id="PS51186">
    <property type="entry name" value="GNAT"/>
    <property type="match status" value="1"/>
</dbReference>
<dbReference type="EMBL" id="JALGBH010000001">
    <property type="protein sequence ID" value="MCJ0741817.1"/>
    <property type="molecule type" value="Genomic_DNA"/>
</dbReference>
<keyword evidence="3" id="KW-1185">Reference proteome</keyword>